<dbReference type="GO" id="GO:0008270">
    <property type="term" value="F:zinc ion binding"/>
    <property type="evidence" value="ECO:0007669"/>
    <property type="project" value="UniProtKB-KW"/>
</dbReference>
<keyword evidence="5" id="KW-0539">Nucleus</keyword>
<evidence type="ECO:0000256" key="4">
    <source>
        <dbReference type="ARBA" id="ARBA00022833"/>
    </source>
</evidence>
<dbReference type="PANTHER" id="PTHR10694">
    <property type="entry name" value="LYSINE-SPECIFIC DEMETHYLASE"/>
    <property type="match status" value="1"/>
</dbReference>
<dbReference type="PANTHER" id="PTHR10694:SF113">
    <property type="entry name" value="PROTEIN JUMONJI"/>
    <property type="match status" value="1"/>
</dbReference>
<evidence type="ECO:0000256" key="2">
    <source>
        <dbReference type="ARBA" id="ARBA00022723"/>
    </source>
</evidence>
<organism evidence="8 9">
    <name type="scientific">Kluyveromyces lactis (strain ATCC 8585 / CBS 2359 / DSM 70799 / NBRC 1267 / NRRL Y-1140 / WM37)</name>
    <name type="common">Yeast</name>
    <name type="synonym">Candida sphaerica</name>
    <dbReference type="NCBI Taxonomy" id="284590"/>
    <lineage>
        <taxon>Eukaryota</taxon>
        <taxon>Fungi</taxon>
        <taxon>Dikarya</taxon>
        <taxon>Ascomycota</taxon>
        <taxon>Saccharomycotina</taxon>
        <taxon>Saccharomycetes</taxon>
        <taxon>Saccharomycetales</taxon>
        <taxon>Saccharomycetaceae</taxon>
        <taxon>Kluyveromyces</taxon>
    </lineage>
</organism>
<evidence type="ECO:0000259" key="6">
    <source>
        <dbReference type="PROSITE" id="PS51011"/>
    </source>
</evidence>
<reference evidence="8 9" key="1">
    <citation type="journal article" date="2004" name="Nature">
        <title>Genome evolution in yeasts.</title>
        <authorList>
            <consortium name="Genolevures"/>
            <person name="Dujon B."/>
            <person name="Sherman D."/>
            <person name="Fischer G."/>
            <person name="Durrens P."/>
            <person name="Casaregola S."/>
            <person name="Lafontaine I."/>
            <person name="de Montigny J."/>
            <person name="Marck C."/>
            <person name="Neuveglise C."/>
            <person name="Talla E."/>
            <person name="Goffard N."/>
            <person name="Frangeul L."/>
            <person name="Aigle M."/>
            <person name="Anthouard V."/>
            <person name="Babour A."/>
            <person name="Barbe V."/>
            <person name="Barnay S."/>
            <person name="Blanchin S."/>
            <person name="Beckerich J.M."/>
            <person name="Beyne E."/>
            <person name="Bleykasten C."/>
            <person name="Boisrame A."/>
            <person name="Boyer J."/>
            <person name="Cattolico L."/>
            <person name="Confanioleri F."/>
            <person name="de Daruvar A."/>
            <person name="Despons L."/>
            <person name="Fabre E."/>
            <person name="Fairhead C."/>
            <person name="Ferry-Dumazet H."/>
            <person name="Groppi A."/>
            <person name="Hantraye F."/>
            <person name="Hennequin C."/>
            <person name="Jauniaux N."/>
            <person name="Joyet P."/>
            <person name="Kachouri R."/>
            <person name="Kerrest A."/>
            <person name="Koszul R."/>
            <person name="Lemaire M."/>
            <person name="Lesur I."/>
            <person name="Ma L."/>
            <person name="Muller H."/>
            <person name="Nicaud J.M."/>
            <person name="Nikolski M."/>
            <person name="Oztas S."/>
            <person name="Ozier-Kalogeropoulos O."/>
            <person name="Pellenz S."/>
            <person name="Potier S."/>
            <person name="Richard G.F."/>
            <person name="Straub M.L."/>
            <person name="Suleau A."/>
            <person name="Swennene D."/>
            <person name="Tekaia F."/>
            <person name="Wesolowski-Louvel M."/>
            <person name="Westhof E."/>
            <person name="Wirth B."/>
            <person name="Zeniou-Meyer M."/>
            <person name="Zivanovic I."/>
            <person name="Bolotin-Fukuhara M."/>
            <person name="Thierry A."/>
            <person name="Bouchier C."/>
            <person name="Caudron B."/>
            <person name="Scarpelli C."/>
            <person name="Gaillardin C."/>
            <person name="Weissenbach J."/>
            <person name="Wincker P."/>
            <person name="Souciet J.L."/>
        </authorList>
    </citation>
    <scope>NUCLEOTIDE SEQUENCE [LARGE SCALE GENOMIC DNA]</scope>
    <source>
        <strain evidence="9">ATCC 8585 / CBS 2359 / DSM 70799 / NBRC 1267 / NRRL Y-1140 / WM37</strain>
    </source>
</reference>
<dbReference type="Pfam" id="PF00628">
    <property type="entry name" value="PHD"/>
    <property type="match status" value="1"/>
</dbReference>
<keyword evidence="2" id="KW-0479">Metal-binding</keyword>
<dbReference type="Gene3D" id="2.60.120.650">
    <property type="entry name" value="Cupin"/>
    <property type="match status" value="1"/>
</dbReference>
<feature type="domain" description="ARID" evidence="6">
    <location>
        <begin position="221"/>
        <end position="319"/>
    </location>
</feature>
<evidence type="ECO:0000313" key="8">
    <source>
        <dbReference type="EMBL" id="CAH01775.1"/>
    </source>
</evidence>
<dbReference type="Pfam" id="PF01388">
    <property type="entry name" value="ARID"/>
    <property type="match status" value="1"/>
</dbReference>
<dbReference type="FunCoup" id="Q6CT15">
    <property type="interactions" value="369"/>
</dbReference>
<gene>
    <name evidence="8" type="ORF">KLLA0_C16203g</name>
</gene>
<evidence type="ECO:0000259" key="7">
    <source>
        <dbReference type="PROSITE" id="PS51184"/>
    </source>
</evidence>
<evidence type="ECO:0000313" key="9">
    <source>
        <dbReference type="Proteomes" id="UP000000598"/>
    </source>
</evidence>
<dbReference type="CDD" id="cd16100">
    <property type="entry name" value="ARID"/>
    <property type="match status" value="1"/>
</dbReference>
<dbReference type="HOGENOM" id="CLU_250352_0_0_1"/>
<dbReference type="InterPro" id="IPR019787">
    <property type="entry name" value="Znf_PHD-finger"/>
</dbReference>
<keyword evidence="4" id="KW-0862">Zinc</keyword>
<keyword evidence="9" id="KW-1185">Reference proteome</keyword>
<dbReference type="SMART" id="SM00501">
    <property type="entry name" value="BRIGHT"/>
    <property type="match status" value="1"/>
</dbReference>
<dbReference type="FunFam" id="3.30.40.10:FF:000776">
    <property type="entry name" value="Ecm5p"/>
    <property type="match status" value="1"/>
</dbReference>
<dbReference type="InterPro" id="IPR003347">
    <property type="entry name" value="JmjC_dom"/>
</dbReference>
<dbReference type="PROSITE" id="PS51184">
    <property type="entry name" value="JMJC"/>
    <property type="match status" value="1"/>
</dbReference>
<dbReference type="InterPro" id="IPR036431">
    <property type="entry name" value="ARID_dom_sf"/>
</dbReference>
<accession>Q6CT15</accession>
<dbReference type="SUPFAM" id="SSF46774">
    <property type="entry name" value="ARID-like"/>
    <property type="match status" value="1"/>
</dbReference>
<dbReference type="InParanoid" id="Q6CT15"/>
<dbReference type="PaxDb" id="284590-Q6CT15"/>
<sequence>MEHKQISSLPSNSVSLLLNPAQTTISYANDERKHVIDKGETSSHSTTSKNKFTTNSVAEALIPKIPVPDQFENNHSKTTLPRKVIDGQSASTSFTQNNNSHNPYLYTQHRTRSNAPFDPLQIHCGKVINNARVVSEGTISGIHYTVQEGSIPTITVKGNTDDFPTPFELYRIMEPLGKQFGAVKIDFNHCDNSPFNAFNLDTENFWFKPRKQHTNSYDVELQKRLKLHHDLYCFHKGKKDIKGNPTLGKIPSIDKRTLDLHRLRSCVQLRGGFDTVCQKKLWAQIGRELGYSGRIMSSLSTSLRSAYLKVFSEFDAYERQHKQAASHQVISSDMSIQQNSFYNTMKRTLEEDHRDALNPNQQTGPPVKIAHIENRINNEFGGSGKEYFRMRDILDAKGFTTRFGSVTEQKVGLTDANESTLPGYNFSLWNNQLEIYDKSMYEWKNSPIYNLRQYHEKAERHREIVNSTVEELFPHLSHVGKEISLLDFERLYYTILKEESLSFDVDTGIDLPTIVHGSTFSTSKMASSDETKRLIDAWNLNTINLSEKSLLQYQDLDFGNLAGGKIDVGMMLSTSGWALEDEFLPLLDFSYLGSSKVWYFVPPQYRNSLEALFDDIRNKKEVKSSDQFEADFTESDFFQSFQETNFLDQHKTSRKRSINHMFLKNLVQDKHNSYTPNDFQISTSELSASHIRYFKVIQDPKTFIMKYPQVYSTSISSGFQISEKSLFAPEEWVNNIPDAELWRAENKLLPSILPFQFFVNIVESSNDRDLLKRVTPLLMNLIKDELHFRSLVPHHIPRVSNKFDPISDIDLSPCGGSKIVIANDFDCVTISVKQFLELEKKLIDLGDSKVELHEYYSESYLKGLISRFSNENLQTQTATDREPSLLRRIESLKAETNNDSKITFNELNRLLLTCEDGNNEEYLPLKEVIKESQRIMNECQDILERAEVFKSEKFHLEDSFAMRRLEVPHFDVTIDELNSVCRELNKSYVRIEIGDNVKILVSTFTKFQKEAQLNLDSDDLTQLKKIYANGLSLGVRSKYLEIYADKITKLQWLNVYENVFVNHTVIADDAKAENYSLTSMRSYLSLGVELFGDLRLTELETVADELKNGQSVMTLSRKLLADKTHRMKVTELEELVRKANSLLIPWGSSLKVHLETISKTITNARSILLPMQKRLSTNEAHISAFETAISAGNLTDTAILKNFDGSEDDKRLTQTEAIQSLEHPLYSKHMKSTKLWQQEFNKVFVTGKAGLKALLKKAGQCWDPTDLYSSTEENNNKYCFCRRGDNGNVMVQCEICSEWYHTSCINGGKWLLPEDDGTVFCCEICLHRTGNSPTGTISLDQIRMLVLQSGKLSILPERALILDLFELFKLSDTYFAEANQMMFTLEQSKMETTNTSLQELVKKVKFHLRKILGAGVTMPDITNRMTEYCRYSDELKTREILKSNIKIISGYPEK</sequence>
<dbReference type="PROSITE" id="PS01359">
    <property type="entry name" value="ZF_PHD_1"/>
    <property type="match status" value="1"/>
</dbReference>
<comment type="subcellular location">
    <subcellularLocation>
        <location evidence="1">Nucleus</location>
    </subcellularLocation>
</comment>
<dbReference type="CDD" id="cd15518">
    <property type="entry name" value="PHD_Ecm5p_Lid2p_like"/>
    <property type="match status" value="1"/>
</dbReference>
<dbReference type="GO" id="GO:0005634">
    <property type="term" value="C:nucleus"/>
    <property type="evidence" value="ECO:0007669"/>
    <property type="project" value="UniProtKB-SubCell"/>
</dbReference>
<dbReference type="STRING" id="284590.Q6CT15"/>
<dbReference type="SMART" id="SM00249">
    <property type="entry name" value="PHD"/>
    <property type="match status" value="1"/>
</dbReference>
<evidence type="ECO:0000256" key="5">
    <source>
        <dbReference type="ARBA" id="ARBA00023242"/>
    </source>
</evidence>
<protein>
    <submittedName>
        <fullName evidence="8">KLLA0C16203p</fullName>
    </submittedName>
</protein>
<dbReference type="InterPro" id="IPR019786">
    <property type="entry name" value="Zinc_finger_PHD-type_CS"/>
</dbReference>
<dbReference type="GO" id="GO:0010468">
    <property type="term" value="P:regulation of gene expression"/>
    <property type="evidence" value="ECO:0007669"/>
    <property type="project" value="TreeGrafter"/>
</dbReference>
<dbReference type="Proteomes" id="UP000000598">
    <property type="component" value="Chromosome C"/>
</dbReference>
<dbReference type="InterPro" id="IPR001965">
    <property type="entry name" value="Znf_PHD"/>
</dbReference>
<dbReference type="Gene3D" id="1.10.150.60">
    <property type="entry name" value="ARID DNA-binding domain"/>
    <property type="match status" value="1"/>
</dbReference>
<dbReference type="Pfam" id="PF02373">
    <property type="entry name" value="JmjC"/>
    <property type="match status" value="1"/>
</dbReference>
<dbReference type="InterPro" id="IPR011011">
    <property type="entry name" value="Znf_FYVE_PHD"/>
</dbReference>
<dbReference type="SMART" id="SM01014">
    <property type="entry name" value="ARID"/>
    <property type="match status" value="1"/>
</dbReference>
<proteinExistence type="predicted"/>
<dbReference type="GO" id="GO:0003677">
    <property type="term" value="F:DNA binding"/>
    <property type="evidence" value="ECO:0007669"/>
    <property type="project" value="InterPro"/>
</dbReference>
<dbReference type="eggNOG" id="KOG1246">
    <property type="taxonomic scope" value="Eukaryota"/>
</dbReference>
<dbReference type="GO" id="GO:0000785">
    <property type="term" value="C:chromatin"/>
    <property type="evidence" value="ECO:0007669"/>
    <property type="project" value="TreeGrafter"/>
</dbReference>
<dbReference type="InterPro" id="IPR013083">
    <property type="entry name" value="Znf_RING/FYVE/PHD"/>
</dbReference>
<dbReference type="SUPFAM" id="SSF57903">
    <property type="entry name" value="FYVE/PHD zinc finger"/>
    <property type="match status" value="1"/>
</dbReference>
<evidence type="ECO:0000256" key="1">
    <source>
        <dbReference type="ARBA" id="ARBA00004123"/>
    </source>
</evidence>
<feature type="domain" description="JmjC" evidence="7">
    <location>
        <begin position="532"/>
        <end position="744"/>
    </location>
</feature>
<dbReference type="EMBL" id="CR382123">
    <property type="protein sequence ID" value="CAH01775.1"/>
    <property type="molecule type" value="Genomic_DNA"/>
</dbReference>
<dbReference type="OMA" id="GFDQVCK"/>
<dbReference type="PROSITE" id="PS51011">
    <property type="entry name" value="ARID"/>
    <property type="match status" value="1"/>
</dbReference>
<evidence type="ECO:0000256" key="3">
    <source>
        <dbReference type="ARBA" id="ARBA00022771"/>
    </source>
</evidence>
<dbReference type="KEGG" id="kla:KLLA0_C16203g"/>
<dbReference type="GO" id="GO:0006338">
    <property type="term" value="P:chromatin remodeling"/>
    <property type="evidence" value="ECO:0007669"/>
    <property type="project" value="TreeGrafter"/>
</dbReference>
<dbReference type="Gene3D" id="3.30.40.10">
    <property type="entry name" value="Zinc/RING finger domain, C3HC4 (zinc finger)"/>
    <property type="match status" value="1"/>
</dbReference>
<dbReference type="InterPro" id="IPR001606">
    <property type="entry name" value="ARID_dom"/>
</dbReference>
<keyword evidence="3" id="KW-0863">Zinc-finger</keyword>
<name>Q6CT15_KLULA</name>